<reference evidence="2" key="3">
    <citation type="submission" date="2023-05" db="EMBL/GenBank/DDBJ databases">
        <authorList>
            <person name="Smith C.H."/>
        </authorList>
    </citation>
    <scope>NUCLEOTIDE SEQUENCE</scope>
    <source>
        <strain evidence="2">CHS0354</strain>
        <tissue evidence="2">Mantle</tissue>
    </source>
</reference>
<evidence type="ECO:0000313" key="2">
    <source>
        <dbReference type="EMBL" id="KAK3578352.1"/>
    </source>
</evidence>
<reference evidence="2" key="2">
    <citation type="journal article" date="2021" name="Genome Biol. Evol.">
        <title>Developing a high-quality reference genome for a parasitic bivalve with doubly uniparental inheritance (Bivalvia: Unionida).</title>
        <authorList>
            <person name="Smith C.H."/>
        </authorList>
    </citation>
    <scope>NUCLEOTIDE SEQUENCE</scope>
    <source>
        <strain evidence="2">CHS0354</strain>
        <tissue evidence="2">Mantle</tissue>
    </source>
</reference>
<organism evidence="2 3">
    <name type="scientific">Potamilus streckersoni</name>
    <dbReference type="NCBI Taxonomy" id="2493646"/>
    <lineage>
        <taxon>Eukaryota</taxon>
        <taxon>Metazoa</taxon>
        <taxon>Spiralia</taxon>
        <taxon>Lophotrochozoa</taxon>
        <taxon>Mollusca</taxon>
        <taxon>Bivalvia</taxon>
        <taxon>Autobranchia</taxon>
        <taxon>Heteroconchia</taxon>
        <taxon>Palaeoheterodonta</taxon>
        <taxon>Unionida</taxon>
        <taxon>Unionoidea</taxon>
        <taxon>Unionidae</taxon>
        <taxon>Ambleminae</taxon>
        <taxon>Lampsilini</taxon>
        <taxon>Potamilus</taxon>
    </lineage>
</organism>
<dbReference type="EMBL" id="JAEAOA010002274">
    <property type="protein sequence ID" value="KAK3578352.1"/>
    <property type="molecule type" value="Genomic_DNA"/>
</dbReference>
<dbReference type="Proteomes" id="UP001195483">
    <property type="component" value="Unassembled WGS sequence"/>
</dbReference>
<feature type="region of interest" description="Disordered" evidence="1">
    <location>
        <begin position="30"/>
        <end position="93"/>
    </location>
</feature>
<feature type="region of interest" description="Disordered" evidence="1">
    <location>
        <begin position="138"/>
        <end position="175"/>
    </location>
</feature>
<name>A0AAE0RRL7_9BIVA</name>
<reference evidence="2" key="1">
    <citation type="journal article" date="2021" name="Genome Biol. Evol.">
        <title>A High-Quality Reference Genome for a Parasitic Bivalve with Doubly Uniparental Inheritance (Bivalvia: Unionida).</title>
        <authorList>
            <person name="Smith C.H."/>
        </authorList>
    </citation>
    <scope>NUCLEOTIDE SEQUENCE</scope>
    <source>
        <strain evidence="2">CHS0354</strain>
    </source>
</reference>
<dbReference type="AlphaFoldDB" id="A0AAE0RRL7"/>
<proteinExistence type="predicted"/>
<gene>
    <name evidence="2" type="ORF">CHS0354_039061</name>
</gene>
<feature type="compositionally biased region" description="Polar residues" evidence="1">
    <location>
        <begin position="47"/>
        <end position="58"/>
    </location>
</feature>
<evidence type="ECO:0000256" key="1">
    <source>
        <dbReference type="SAM" id="MobiDB-lite"/>
    </source>
</evidence>
<keyword evidence="3" id="KW-1185">Reference proteome</keyword>
<protein>
    <submittedName>
        <fullName evidence="2">Uncharacterized protein</fullName>
    </submittedName>
</protein>
<comment type="caution">
    <text evidence="2">The sequence shown here is derived from an EMBL/GenBank/DDBJ whole genome shotgun (WGS) entry which is preliminary data.</text>
</comment>
<evidence type="ECO:0000313" key="3">
    <source>
        <dbReference type="Proteomes" id="UP001195483"/>
    </source>
</evidence>
<accession>A0AAE0RRL7</accession>
<sequence length="206" mass="24056">MHTEGAYIICWETAMGNCIEIRNKQRIKLKRHGSEKHTQGIRGGHLTTGQQVRLTTSASRKDESPTFLNVRLHKWANSSGKPNLERGEGNKNNRHLKVKILTRRAKYIHGTAKLQDDADENVEEAWLRWKRINERKDMKVKKETEQPGDGKTSKRKRIMDKLHRSEEERRSERDQISTFLHFARQVSDMAEISVNYLQRQSTKGLE</sequence>
<feature type="compositionally biased region" description="Basic and acidic residues" evidence="1">
    <location>
        <begin position="159"/>
        <end position="175"/>
    </location>
</feature>